<dbReference type="CDD" id="cd01055">
    <property type="entry name" value="Nonheme_Ferritin"/>
    <property type="match status" value="1"/>
</dbReference>
<dbReference type="AlphaFoldDB" id="X1FEN7"/>
<proteinExistence type="predicted"/>
<evidence type="ECO:0000259" key="5">
    <source>
        <dbReference type="PROSITE" id="PS50905"/>
    </source>
</evidence>
<dbReference type="GO" id="GO:0008199">
    <property type="term" value="F:ferric iron binding"/>
    <property type="evidence" value="ECO:0007669"/>
    <property type="project" value="InterPro"/>
</dbReference>
<dbReference type="PROSITE" id="PS50905">
    <property type="entry name" value="FERRITIN_LIKE"/>
    <property type="match status" value="1"/>
</dbReference>
<dbReference type="GO" id="GO:0006826">
    <property type="term" value="P:iron ion transport"/>
    <property type="evidence" value="ECO:0007669"/>
    <property type="project" value="InterPro"/>
</dbReference>
<dbReference type="GO" id="GO:0008198">
    <property type="term" value="F:ferrous iron binding"/>
    <property type="evidence" value="ECO:0007669"/>
    <property type="project" value="TreeGrafter"/>
</dbReference>
<organism evidence="6">
    <name type="scientific">marine sediment metagenome</name>
    <dbReference type="NCBI Taxonomy" id="412755"/>
    <lineage>
        <taxon>unclassified sequences</taxon>
        <taxon>metagenomes</taxon>
        <taxon>ecological metagenomes</taxon>
    </lineage>
</organism>
<dbReference type="InterPro" id="IPR041719">
    <property type="entry name" value="Ferritin_prok"/>
</dbReference>
<feature type="domain" description="Ferritin-like diiron" evidence="5">
    <location>
        <begin position="2"/>
        <end position="147"/>
    </location>
</feature>
<accession>X1FEN7</accession>
<dbReference type="GO" id="GO:0005829">
    <property type="term" value="C:cytosol"/>
    <property type="evidence" value="ECO:0007669"/>
    <property type="project" value="TreeGrafter"/>
</dbReference>
<dbReference type="GO" id="GO:0004322">
    <property type="term" value="F:ferroxidase activity"/>
    <property type="evidence" value="ECO:0007669"/>
    <property type="project" value="TreeGrafter"/>
</dbReference>
<name>X1FEN7_9ZZZZ</name>
<dbReference type="InterPro" id="IPR009078">
    <property type="entry name" value="Ferritin-like_SF"/>
</dbReference>
<keyword evidence="1" id="KW-0409">Iron storage</keyword>
<sequence length="163" mass="19364">MANISDKMNEALNKQIGEELESAYIYLGMANWFEERTLVKLADWFANQAKEEFAHAMKFKSHILERGGKVHYPELREQKQDWSNIMEILEATLAHEQFITSKINELYELAQEIKEYSTLPLLLWFIEEQVEEEDNAMALIDRYKGYKNDFNFDHHVVREEAQE</sequence>
<dbReference type="InterPro" id="IPR001519">
    <property type="entry name" value="Ferritin"/>
</dbReference>
<dbReference type="SUPFAM" id="SSF47240">
    <property type="entry name" value="Ferritin-like"/>
    <property type="match status" value="1"/>
</dbReference>
<evidence type="ECO:0000256" key="3">
    <source>
        <dbReference type="ARBA" id="ARBA00023002"/>
    </source>
</evidence>
<evidence type="ECO:0000256" key="1">
    <source>
        <dbReference type="ARBA" id="ARBA00022434"/>
    </source>
</evidence>
<dbReference type="Gene3D" id="1.20.1260.10">
    <property type="match status" value="1"/>
</dbReference>
<dbReference type="GO" id="GO:0006879">
    <property type="term" value="P:intracellular iron ion homeostasis"/>
    <property type="evidence" value="ECO:0007669"/>
    <property type="project" value="UniProtKB-KW"/>
</dbReference>
<dbReference type="EMBL" id="BARU01001607">
    <property type="protein sequence ID" value="GAH19243.1"/>
    <property type="molecule type" value="Genomic_DNA"/>
</dbReference>
<evidence type="ECO:0000256" key="4">
    <source>
        <dbReference type="ARBA" id="ARBA00023004"/>
    </source>
</evidence>
<keyword evidence="2" id="KW-0479">Metal-binding</keyword>
<dbReference type="Pfam" id="PF00210">
    <property type="entry name" value="Ferritin"/>
    <property type="match status" value="1"/>
</dbReference>
<dbReference type="PANTHER" id="PTHR11431">
    <property type="entry name" value="FERRITIN"/>
    <property type="match status" value="1"/>
</dbReference>
<keyword evidence="3" id="KW-0560">Oxidoreductase</keyword>
<dbReference type="InterPro" id="IPR009040">
    <property type="entry name" value="Ferritin-like_diiron"/>
</dbReference>
<dbReference type="InterPro" id="IPR012347">
    <property type="entry name" value="Ferritin-like"/>
</dbReference>
<protein>
    <recommendedName>
        <fullName evidence="5">Ferritin-like diiron domain-containing protein</fullName>
    </recommendedName>
</protein>
<evidence type="ECO:0000313" key="6">
    <source>
        <dbReference type="EMBL" id="GAH19243.1"/>
    </source>
</evidence>
<dbReference type="PANTHER" id="PTHR11431:SF127">
    <property type="entry name" value="BACTERIAL NON-HEME FERRITIN"/>
    <property type="match status" value="1"/>
</dbReference>
<comment type="caution">
    <text evidence="6">The sequence shown here is derived from an EMBL/GenBank/DDBJ whole genome shotgun (WGS) entry which is preliminary data.</text>
</comment>
<keyword evidence="4" id="KW-0408">Iron</keyword>
<evidence type="ECO:0000256" key="2">
    <source>
        <dbReference type="ARBA" id="ARBA00022723"/>
    </source>
</evidence>
<gene>
    <name evidence="6" type="ORF">S03H2_04128</name>
</gene>
<reference evidence="6" key="1">
    <citation type="journal article" date="2014" name="Front. Microbiol.">
        <title>High frequency of phylogenetically diverse reductive dehalogenase-homologous genes in deep subseafloor sedimentary metagenomes.</title>
        <authorList>
            <person name="Kawai M."/>
            <person name="Futagami T."/>
            <person name="Toyoda A."/>
            <person name="Takaki Y."/>
            <person name="Nishi S."/>
            <person name="Hori S."/>
            <person name="Arai W."/>
            <person name="Tsubouchi T."/>
            <person name="Morono Y."/>
            <person name="Uchiyama I."/>
            <person name="Ito T."/>
            <person name="Fujiyama A."/>
            <person name="Inagaki F."/>
            <person name="Takami H."/>
        </authorList>
    </citation>
    <scope>NUCLEOTIDE SEQUENCE</scope>
    <source>
        <strain evidence="6">Expedition CK06-06</strain>
    </source>
</reference>
<dbReference type="InterPro" id="IPR008331">
    <property type="entry name" value="Ferritin_DPS_dom"/>
</dbReference>